<dbReference type="EMBL" id="CP000360">
    <property type="protein sequence ID" value="ABF43050.1"/>
    <property type="molecule type" value="Genomic_DNA"/>
</dbReference>
<dbReference type="HOGENOM" id="CLU_149265_0_0_0"/>
<dbReference type="SUPFAM" id="SSF141371">
    <property type="entry name" value="PilZ domain-like"/>
    <property type="match status" value="1"/>
</dbReference>
<dbReference type="Pfam" id="PF07238">
    <property type="entry name" value="PilZ"/>
    <property type="match status" value="1"/>
</dbReference>
<feature type="domain" description="PilZ" evidence="1">
    <location>
        <begin position="3"/>
        <end position="93"/>
    </location>
</feature>
<proteinExistence type="predicted"/>
<dbReference type="InterPro" id="IPR009875">
    <property type="entry name" value="PilZ_domain"/>
</dbReference>
<evidence type="ECO:0000259" key="1">
    <source>
        <dbReference type="Pfam" id="PF07238"/>
    </source>
</evidence>
<dbReference type="STRING" id="204669.Acid345_4050"/>
<dbReference type="GO" id="GO:0035438">
    <property type="term" value="F:cyclic-di-GMP binding"/>
    <property type="evidence" value="ECO:0007669"/>
    <property type="project" value="InterPro"/>
</dbReference>
<organism evidence="2 3">
    <name type="scientific">Koribacter versatilis (strain Ellin345)</name>
    <dbReference type="NCBI Taxonomy" id="204669"/>
    <lineage>
        <taxon>Bacteria</taxon>
        <taxon>Pseudomonadati</taxon>
        <taxon>Acidobacteriota</taxon>
        <taxon>Terriglobia</taxon>
        <taxon>Terriglobales</taxon>
        <taxon>Candidatus Korobacteraceae</taxon>
        <taxon>Candidatus Korobacter</taxon>
    </lineage>
</organism>
<dbReference type="EnsemblBacteria" id="ABF43050">
    <property type="protein sequence ID" value="ABF43050"/>
    <property type="gene ID" value="Acid345_4050"/>
</dbReference>
<keyword evidence="3" id="KW-1185">Reference proteome</keyword>
<name>Q1IJA0_KORVE</name>
<dbReference type="OrthoDB" id="123414at2"/>
<evidence type="ECO:0000313" key="2">
    <source>
        <dbReference type="EMBL" id="ABF43050.1"/>
    </source>
</evidence>
<gene>
    <name evidence="2" type="ordered locus">Acid345_4050</name>
</gene>
<reference evidence="2 3" key="1">
    <citation type="journal article" date="2009" name="Appl. Environ. Microbiol.">
        <title>Three genomes from the phylum Acidobacteria provide insight into the lifestyles of these microorganisms in soils.</title>
        <authorList>
            <person name="Ward N.L."/>
            <person name="Challacombe J.F."/>
            <person name="Janssen P.H."/>
            <person name="Henrissat B."/>
            <person name="Coutinho P.M."/>
            <person name="Wu M."/>
            <person name="Xie G."/>
            <person name="Haft D.H."/>
            <person name="Sait M."/>
            <person name="Badger J."/>
            <person name="Barabote R.D."/>
            <person name="Bradley B."/>
            <person name="Brettin T.S."/>
            <person name="Brinkac L.M."/>
            <person name="Bruce D."/>
            <person name="Creasy T."/>
            <person name="Daugherty S.C."/>
            <person name="Davidsen T.M."/>
            <person name="DeBoy R.T."/>
            <person name="Detter J.C."/>
            <person name="Dodson R.J."/>
            <person name="Durkin A.S."/>
            <person name="Ganapathy A."/>
            <person name="Gwinn-Giglio M."/>
            <person name="Han C.S."/>
            <person name="Khouri H."/>
            <person name="Kiss H."/>
            <person name="Kothari S.P."/>
            <person name="Madupu R."/>
            <person name="Nelson K.E."/>
            <person name="Nelson W.C."/>
            <person name="Paulsen I."/>
            <person name="Penn K."/>
            <person name="Ren Q."/>
            <person name="Rosovitz M.J."/>
            <person name="Selengut J.D."/>
            <person name="Shrivastava S."/>
            <person name="Sullivan S.A."/>
            <person name="Tapia R."/>
            <person name="Thompson L.S."/>
            <person name="Watkins K.L."/>
            <person name="Yang Q."/>
            <person name="Yu C."/>
            <person name="Zafar N."/>
            <person name="Zhou L."/>
            <person name="Kuske C.R."/>
        </authorList>
    </citation>
    <scope>NUCLEOTIDE SEQUENCE [LARGE SCALE GENOMIC DNA]</scope>
    <source>
        <strain evidence="2 3">Ellin345</strain>
    </source>
</reference>
<dbReference type="KEGG" id="aba:Acid345_4050"/>
<dbReference type="AlphaFoldDB" id="Q1IJA0"/>
<accession>Q1IJA0</accession>
<protein>
    <submittedName>
        <fullName evidence="2">Type IV pilus assembly PilZ</fullName>
    </submittedName>
</protein>
<sequence length="114" mass="12428">MNDKRQCERYSCNGSGDLITQNNGRVWGHLGDISTRGFYLSTFGPWPVNTDVRFKIEVEGTQICGTGIVATSHPGVGMAVVFKDMTDDAQHALSMVVHELQGSSERPVGMGLRV</sequence>
<dbReference type="RefSeq" id="WP_011524849.1">
    <property type="nucleotide sequence ID" value="NC_008009.1"/>
</dbReference>
<evidence type="ECO:0000313" key="3">
    <source>
        <dbReference type="Proteomes" id="UP000002432"/>
    </source>
</evidence>
<dbReference type="Gene3D" id="2.40.10.220">
    <property type="entry name" value="predicted glycosyltransferase like domains"/>
    <property type="match status" value="1"/>
</dbReference>
<dbReference type="Proteomes" id="UP000002432">
    <property type="component" value="Chromosome"/>
</dbReference>